<dbReference type="HOGENOM" id="CLU_1240728_0_0_1"/>
<dbReference type="VEuPathDB" id="FungiDB:Z518_10209"/>
<evidence type="ECO:0000313" key="3">
    <source>
        <dbReference type="Proteomes" id="UP000053617"/>
    </source>
</evidence>
<accession>A0A0D2GS52</accession>
<feature type="region of interest" description="Disordered" evidence="1">
    <location>
        <begin position="77"/>
        <end position="223"/>
    </location>
</feature>
<proteinExistence type="predicted"/>
<feature type="compositionally biased region" description="Acidic residues" evidence="1">
    <location>
        <begin position="22"/>
        <end position="38"/>
    </location>
</feature>
<keyword evidence="3" id="KW-1185">Reference proteome</keyword>
<dbReference type="GeneID" id="25298280"/>
<feature type="compositionally biased region" description="Basic and acidic residues" evidence="1">
    <location>
        <begin position="80"/>
        <end position="90"/>
    </location>
</feature>
<feature type="region of interest" description="Disordered" evidence="1">
    <location>
        <begin position="1"/>
        <end position="43"/>
    </location>
</feature>
<dbReference type="OrthoDB" id="4160389at2759"/>
<dbReference type="AlphaFoldDB" id="A0A0D2GS52"/>
<name>A0A0D2GS52_9EURO</name>
<gene>
    <name evidence="2" type="ORF">Z518_10209</name>
</gene>
<evidence type="ECO:0000256" key="1">
    <source>
        <dbReference type="SAM" id="MobiDB-lite"/>
    </source>
</evidence>
<organism evidence="2 3">
    <name type="scientific">Rhinocladiella mackenziei CBS 650.93</name>
    <dbReference type="NCBI Taxonomy" id="1442369"/>
    <lineage>
        <taxon>Eukaryota</taxon>
        <taxon>Fungi</taxon>
        <taxon>Dikarya</taxon>
        <taxon>Ascomycota</taxon>
        <taxon>Pezizomycotina</taxon>
        <taxon>Eurotiomycetes</taxon>
        <taxon>Chaetothyriomycetidae</taxon>
        <taxon>Chaetothyriales</taxon>
        <taxon>Herpotrichiellaceae</taxon>
        <taxon>Rhinocladiella</taxon>
    </lineage>
</organism>
<dbReference type="EMBL" id="KN847482">
    <property type="protein sequence ID" value="KIX01143.1"/>
    <property type="molecule type" value="Genomic_DNA"/>
</dbReference>
<evidence type="ECO:0000313" key="2">
    <source>
        <dbReference type="EMBL" id="KIX01143.1"/>
    </source>
</evidence>
<protein>
    <submittedName>
        <fullName evidence="2">Uncharacterized protein</fullName>
    </submittedName>
</protein>
<dbReference type="RefSeq" id="XP_013268279.1">
    <property type="nucleotide sequence ID" value="XM_013412825.1"/>
</dbReference>
<sequence>MGHNPDKRGIRVASARSTGATDNDEIEDSEEGDKDDDIDYKSETTDLSSLQDIFARSGTGFRGRDNLSRKTLVSLAPVDRTSKGRCHEGDSANPIATTAAGVQLGASQDNPIVLDDDQSVNIHDAASPDDEKPPFKVASWSNANGPWPTLSRGFAEQDTNDGKNTPDKPSEVQYGQLRRRRRRRSPPGGSTWFRKIVNHGPCRVGRRPPSGAHGPQTGSDGSL</sequence>
<feature type="compositionally biased region" description="Basic and acidic residues" evidence="1">
    <location>
        <begin position="160"/>
        <end position="170"/>
    </location>
</feature>
<dbReference type="Proteomes" id="UP000053617">
    <property type="component" value="Unassembled WGS sequence"/>
</dbReference>
<reference evidence="2 3" key="1">
    <citation type="submission" date="2015-01" db="EMBL/GenBank/DDBJ databases">
        <title>The Genome Sequence of Rhinocladiella mackenzie CBS 650.93.</title>
        <authorList>
            <consortium name="The Broad Institute Genomics Platform"/>
            <person name="Cuomo C."/>
            <person name="de Hoog S."/>
            <person name="Gorbushina A."/>
            <person name="Stielow B."/>
            <person name="Teixiera M."/>
            <person name="Abouelleil A."/>
            <person name="Chapman S.B."/>
            <person name="Priest M."/>
            <person name="Young S.K."/>
            <person name="Wortman J."/>
            <person name="Nusbaum C."/>
            <person name="Birren B."/>
        </authorList>
    </citation>
    <scope>NUCLEOTIDE SEQUENCE [LARGE SCALE GENOMIC DNA]</scope>
    <source>
        <strain evidence="2 3">CBS 650.93</strain>
    </source>
</reference>